<proteinExistence type="predicted"/>
<gene>
    <name evidence="1" type="ORF">JG688_00002354</name>
</gene>
<evidence type="ECO:0000313" key="2">
    <source>
        <dbReference type="Proteomes" id="UP000709295"/>
    </source>
</evidence>
<accession>A0A8J5JFD3</accession>
<dbReference type="PANTHER" id="PTHR40866:SF1">
    <property type="entry name" value="BED-TYPE DOMAIN-CONTAINING PROTEIN"/>
    <property type="match status" value="1"/>
</dbReference>
<sequence length="133" mass="14805">RQVSEALQGSDVDLLDVRVWFDGLTAGIGYLYAAPSADIVRSPNSKPGCVHVLKGHTKRLTRAKAALGRFLVEPCAQDKVEDEEQADESASFVERLQKHRRLDEQQPSYGMLASIPPTSNIIERFFSIARTTY</sequence>
<protein>
    <recommendedName>
        <fullName evidence="3">HAT C-terminal dimerisation domain-containing protein</fullName>
    </recommendedName>
</protein>
<dbReference type="EMBL" id="JAENGY010000062">
    <property type="protein sequence ID" value="KAG6975456.1"/>
    <property type="molecule type" value="Genomic_DNA"/>
</dbReference>
<name>A0A8J5JFD3_9STRA</name>
<dbReference type="AlphaFoldDB" id="A0A8J5JFD3"/>
<comment type="caution">
    <text evidence="1">The sequence shown here is derived from an EMBL/GenBank/DDBJ whole genome shotgun (WGS) entry which is preliminary data.</text>
</comment>
<evidence type="ECO:0008006" key="3">
    <source>
        <dbReference type="Google" id="ProtNLM"/>
    </source>
</evidence>
<dbReference type="PANTHER" id="PTHR40866">
    <property type="entry name" value="BED-TYPE DOMAIN-CONTAINING PROTEIN"/>
    <property type="match status" value="1"/>
</dbReference>
<keyword evidence="2" id="KW-1185">Reference proteome</keyword>
<dbReference type="Proteomes" id="UP000709295">
    <property type="component" value="Unassembled WGS sequence"/>
</dbReference>
<reference evidence="1" key="1">
    <citation type="submission" date="2021-01" db="EMBL/GenBank/DDBJ databases">
        <title>Phytophthora aleatoria, a newly-described species from Pinus radiata is distinct from Phytophthora cactorum isolates based on comparative genomics.</title>
        <authorList>
            <person name="Mcdougal R."/>
            <person name="Panda P."/>
            <person name="Williams N."/>
            <person name="Studholme D.J."/>
        </authorList>
    </citation>
    <scope>NUCLEOTIDE SEQUENCE</scope>
    <source>
        <strain evidence="1">NZFS 4037</strain>
    </source>
</reference>
<feature type="non-terminal residue" evidence="1">
    <location>
        <position position="1"/>
    </location>
</feature>
<evidence type="ECO:0000313" key="1">
    <source>
        <dbReference type="EMBL" id="KAG6975456.1"/>
    </source>
</evidence>
<organism evidence="1 2">
    <name type="scientific">Phytophthora aleatoria</name>
    <dbReference type="NCBI Taxonomy" id="2496075"/>
    <lineage>
        <taxon>Eukaryota</taxon>
        <taxon>Sar</taxon>
        <taxon>Stramenopiles</taxon>
        <taxon>Oomycota</taxon>
        <taxon>Peronosporomycetes</taxon>
        <taxon>Peronosporales</taxon>
        <taxon>Peronosporaceae</taxon>
        <taxon>Phytophthora</taxon>
    </lineage>
</organism>